<dbReference type="Pfam" id="PF01048">
    <property type="entry name" value="PNP_UDP_1"/>
    <property type="match status" value="1"/>
</dbReference>
<evidence type="ECO:0000313" key="9">
    <source>
        <dbReference type="EMBL" id="RHC61034.1"/>
    </source>
</evidence>
<dbReference type="RefSeq" id="WP_117982125.1">
    <property type="nucleotide sequence ID" value="NZ_JBBNGX010000041.1"/>
</dbReference>
<evidence type="ECO:0000313" key="12">
    <source>
        <dbReference type="Proteomes" id="UP000286561"/>
    </source>
</evidence>
<keyword evidence="11" id="KW-1185">Reference proteome</keyword>
<evidence type="ECO:0000256" key="2">
    <source>
        <dbReference type="ARBA" id="ARBA00011974"/>
    </source>
</evidence>
<dbReference type="PANTHER" id="PTHR46832:SF1">
    <property type="entry name" value="5'-METHYLTHIOADENOSINE_S-ADENOSYLHOMOCYSTEINE NUCLEOSIDASE"/>
    <property type="match status" value="1"/>
</dbReference>
<sequence>MEEEDMVCIGVIGAMEEEVASLINQMEDAESKTMAGMTFNKGKLWNQDAVVVQSGIGKVNMAICTQILVNIYGVDMLINTGVAGGLYKDINVGDIVISSDALQHDFDVTGLGYKKSVIPGMETSVFTADTELVEMAKEACEIVNPEIQCFVGRVVTGDQFISDNGTKAALVKDYDGYCAEMEGASMAQVATLNKIPFVIIRAISDKADDSAPVAYETFEEQAIVHTVKLLAAMFLKMSK</sequence>
<keyword evidence="4 7" id="KW-0378">Hydrolase</keyword>
<dbReference type="EMBL" id="QSEP01000060">
    <property type="protein sequence ID" value="RGZ81868.1"/>
    <property type="molecule type" value="Genomic_DNA"/>
</dbReference>
<dbReference type="GO" id="GO:0005829">
    <property type="term" value="C:cytosol"/>
    <property type="evidence" value="ECO:0007669"/>
    <property type="project" value="TreeGrafter"/>
</dbReference>
<dbReference type="PANTHER" id="PTHR46832">
    <property type="entry name" value="5'-METHYLTHIOADENOSINE/S-ADENOSYLHOMOCYSTEINE NUCLEOSIDASE"/>
    <property type="match status" value="1"/>
</dbReference>
<evidence type="ECO:0000313" key="10">
    <source>
        <dbReference type="Proteomes" id="UP000262524"/>
    </source>
</evidence>
<evidence type="ECO:0000256" key="3">
    <source>
        <dbReference type="ARBA" id="ARBA00022605"/>
    </source>
</evidence>
<accession>A0A374NU46</accession>
<dbReference type="EMBL" id="QSOE01000015">
    <property type="protein sequence ID" value="RGI90757.1"/>
    <property type="molecule type" value="Genomic_DNA"/>
</dbReference>
<dbReference type="Proteomes" id="UP000286561">
    <property type="component" value="Unassembled WGS sequence"/>
</dbReference>
<dbReference type="SUPFAM" id="SSF53167">
    <property type="entry name" value="Purine and uridine phosphorylases"/>
    <property type="match status" value="1"/>
</dbReference>
<keyword evidence="5" id="KW-0486">Methionine biosynthesis</keyword>
<evidence type="ECO:0000313" key="8">
    <source>
        <dbReference type="EMBL" id="RGZ81868.1"/>
    </source>
</evidence>
<dbReference type="GO" id="GO:0019509">
    <property type="term" value="P:L-methionine salvage from methylthioadenosine"/>
    <property type="evidence" value="ECO:0007669"/>
    <property type="project" value="UniProtKB-UniPathway"/>
</dbReference>
<dbReference type="UniPathway" id="UPA00904">
    <property type="reaction ID" value="UER00871"/>
</dbReference>
<dbReference type="GO" id="GO:0008782">
    <property type="term" value="F:adenosylhomocysteine nucleosidase activity"/>
    <property type="evidence" value="ECO:0007669"/>
    <property type="project" value="UniProtKB-EC"/>
</dbReference>
<reference evidence="10 11" key="1">
    <citation type="submission" date="2018-08" db="EMBL/GenBank/DDBJ databases">
        <title>A genome reference for cultivated species of the human gut microbiota.</title>
        <authorList>
            <person name="Zou Y."/>
            <person name="Xue W."/>
            <person name="Luo G."/>
        </authorList>
    </citation>
    <scope>NUCLEOTIDE SEQUENCE [LARGE SCALE GENOMIC DNA]</scope>
    <source>
        <strain evidence="9 11">AM34-3LB</strain>
        <strain evidence="8 12">AM48-23BH</strain>
        <strain evidence="7 10">TM10-1AC</strain>
    </source>
</reference>
<dbReference type="InterPro" id="IPR000845">
    <property type="entry name" value="Nucleoside_phosphorylase_d"/>
</dbReference>
<organism evidence="7 10">
    <name type="scientific">Anaerobutyricum hallii</name>
    <dbReference type="NCBI Taxonomy" id="39488"/>
    <lineage>
        <taxon>Bacteria</taxon>
        <taxon>Bacillati</taxon>
        <taxon>Bacillota</taxon>
        <taxon>Clostridia</taxon>
        <taxon>Lachnospirales</taxon>
        <taxon>Lachnospiraceae</taxon>
        <taxon>Anaerobutyricum</taxon>
    </lineage>
</organism>
<comment type="caution">
    <text evidence="7">The sequence shown here is derived from an EMBL/GenBank/DDBJ whole genome shotgun (WGS) entry which is preliminary data.</text>
</comment>
<dbReference type="GO" id="GO:0008930">
    <property type="term" value="F:methylthioadenosine nucleosidase activity"/>
    <property type="evidence" value="ECO:0007669"/>
    <property type="project" value="InterPro"/>
</dbReference>
<gene>
    <name evidence="9" type="ORF">DW833_13630</name>
    <name evidence="8" type="ORF">DW972_09700</name>
    <name evidence="7" type="ORF">DXD91_03835</name>
</gene>
<comment type="pathway">
    <text evidence="1">Amino-acid biosynthesis; L-methionine biosynthesis via salvage pathway; S-methyl-5-thio-alpha-D-ribose 1-phosphate from S-methyl-5'-thioadenosine (hydrolase route): step 1/2.</text>
</comment>
<dbReference type="EMBL" id="QSID01000018">
    <property type="protein sequence ID" value="RHC61034.1"/>
    <property type="molecule type" value="Genomic_DNA"/>
</dbReference>
<evidence type="ECO:0000256" key="4">
    <source>
        <dbReference type="ARBA" id="ARBA00022801"/>
    </source>
</evidence>
<feature type="domain" description="Nucleoside phosphorylase" evidence="6">
    <location>
        <begin position="9"/>
        <end position="223"/>
    </location>
</feature>
<dbReference type="InterPro" id="IPR035994">
    <property type="entry name" value="Nucleoside_phosphorylase_sf"/>
</dbReference>
<dbReference type="Gene3D" id="3.40.50.1580">
    <property type="entry name" value="Nucleoside phosphorylase domain"/>
    <property type="match status" value="1"/>
</dbReference>
<evidence type="ECO:0000256" key="5">
    <source>
        <dbReference type="ARBA" id="ARBA00023167"/>
    </source>
</evidence>
<dbReference type="AlphaFoldDB" id="A0A374NU46"/>
<evidence type="ECO:0000256" key="1">
    <source>
        <dbReference type="ARBA" id="ARBA00004945"/>
    </source>
</evidence>
<dbReference type="CDD" id="cd09008">
    <property type="entry name" value="MTAN"/>
    <property type="match status" value="1"/>
</dbReference>
<proteinExistence type="predicted"/>
<evidence type="ECO:0000313" key="11">
    <source>
        <dbReference type="Proteomes" id="UP000284621"/>
    </source>
</evidence>
<keyword evidence="7" id="KW-0326">Glycosidase</keyword>
<protein>
    <recommendedName>
        <fullName evidence="2">adenosylhomocysteine nucleosidase</fullName>
        <ecNumber evidence="2">3.2.2.9</ecNumber>
    </recommendedName>
</protein>
<evidence type="ECO:0000259" key="6">
    <source>
        <dbReference type="Pfam" id="PF01048"/>
    </source>
</evidence>
<keyword evidence="3" id="KW-0028">Amino-acid biosynthesis</keyword>
<dbReference type="NCBIfam" id="NF004079">
    <property type="entry name" value="PRK05584.1"/>
    <property type="match status" value="1"/>
</dbReference>
<dbReference type="GO" id="GO:0009164">
    <property type="term" value="P:nucleoside catabolic process"/>
    <property type="evidence" value="ECO:0007669"/>
    <property type="project" value="InterPro"/>
</dbReference>
<dbReference type="GO" id="GO:0019284">
    <property type="term" value="P:L-methionine salvage from S-adenosylmethionine"/>
    <property type="evidence" value="ECO:0007669"/>
    <property type="project" value="TreeGrafter"/>
</dbReference>
<dbReference type="NCBIfam" id="TIGR01704">
    <property type="entry name" value="MTA_SAH-Nsdase"/>
    <property type="match status" value="1"/>
</dbReference>
<dbReference type="Proteomes" id="UP000284621">
    <property type="component" value="Unassembled WGS sequence"/>
</dbReference>
<dbReference type="EC" id="3.2.2.9" evidence="2"/>
<dbReference type="Proteomes" id="UP000262524">
    <property type="component" value="Unassembled WGS sequence"/>
</dbReference>
<name>A0A374NU46_9FIRM</name>
<evidence type="ECO:0000313" key="7">
    <source>
        <dbReference type="EMBL" id="RGI90757.1"/>
    </source>
</evidence>
<dbReference type="InterPro" id="IPR010049">
    <property type="entry name" value="MTA_SAH_Nsdase"/>
</dbReference>